<protein>
    <submittedName>
        <fullName evidence="2">Uncharacterized protein</fullName>
    </submittedName>
</protein>
<proteinExistence type="predicted"/>
<evidence type="ECO:0000313" key="2">
    <source>
        <dbReference type="EMBL" id="OGD08747.1"/>
    </source>
</evidence>
<organism evidence="2 3">
    <name type="scientific">Candidatus Amesbacteria bacterium RIFOXYB1_FULL_44_23</name>
    <dbReference type="NCBI Taxonomy" id="1797263"/>
    <lineage>
        <taxon>Bacteria</taxon>
        <taxon>Candidatus Amesiibacteriota</taxon>
    </lineage>
</organism>
<gene>
    <name evidence="2" type="ORF">A2397_02380</name>
</gene>
<feature type="transmembrane region" description="Helical" evidence="1">
    <location>
        <begin position="48"/>
        <end position="74"/>
    </location>
</feature>
<dbReference type="AlphaFoldDB" id="A0A1F4ZTH0"/>
<evidence type="ECO:0000256" key="1">
    <source>
        <dbReference type="SAM" id="Phobius"/>
    </source>
</evidence>
<comment type="caution">
    <text evidence="2">The sequence shown here is derived from an EMBL/GenBank/DDBJ whole genome shotgun (WGS) entry which is preliminary data.</text>
</comment>
<keyword evidence="1" id="KW-1133">Transmembrane helix</keyword>
<keyword evidence="1" id="KW-0812">Transmembrane</keyword>
<dbReference type="Proteomes" id="UP000176424">
    <property type="component" value="Unassembled WGS sequence"/>
</dbReference>
<keyword evidence="1" id="KW-0472">Membrane</keyword>
<sequence>MFMVDKKLITANAVFLTLLLLYLIFAPTKAFLSAACPGGCRDLSGLALFGIWLAALIAHPVIGLPVITFTSWFAKRKFHIQKPLSLLIFSSLVSFLALIFILLFLFIVMVLVLSLLK</sequence>
<evidence type="ECO:0000313" key="3">
    <source>
        <dbReference type="Proteomes" id="UP000176424"/>
    </source>
</evidence>
<dbReference type="EMBL" id="MEXR01000051">
    <property type="protein sequence ID" value="OGD08747.1"/>
    <property type="molecule type" value="Genomic_DNA"/>
</dbReference>
<name>A0A1F4ZTH0_9BACT</name>
<reference evidence="2 3" key="1">
    <citation type="journal article" date="2016" name="Nat. Commun.">
        <title>Thousands of microbial genomes shed light on interconnected biogeochemical processes in an aquifer system.</title>
        <authorList>
            <person name="Anantharaman K."/>
            <person name="Brown C.T."/>
            <person name="Hug L.A."/>
            <person name="Sharon I."/>
            <person name="Castelle C.J."/>
            <person name="Probst A.J."/>
            <person name="Thomas B.C."/>
            <person name="Singh A."/>
            <person name="Wilkins M.J."/>
            <person name="Karaoz U."/>
            <person name="Brodie E.L."/>
            <person name="Williams K.H."/>
            <person name="Hubbard S.S."/>
            <person name="Banfield J.F."/>
        </authorList>
    </citation>
    <scope>NUCLEOTIDE SEQUENCE [LARGE SCALE GENOMIC DNA]</scope>
</reference>
<feature type="transmembrane region" description="Helical" evidence="1">
    <location>
        <begin position="86"/>
        <end position="116"/>
    </location>
</feature>
<accession>A0A1F4ZTH0</accession>